<dbReference type="EMBL" id="JAVDYI010000001">
    <property type="protein sequence ID" value="MDR7357131.1"/>
    <property type="molecule type" value="Genomic_DNA"/>
</dbReference>
<gene>
    <name evidence="1" type="ORF">J2S64_000822</name>
</gene>
<proteinExistence type="predicted"/>
<dbReference type="Proteomes" id="UP001183817">
    <property type="component" value="Unassembled WGS sequence"/>
</dbReference>
<organism evidence="1 2">
    <name type="scientific">Paeniglutamicibacter sulfureus</name>
    <dbReference type="NCBI Taxonomy" id="43666"/>
    <lineage>
        <taxon>Bacteria</taxon>
        <taxon>Bacillati</taxon>
        <taxon>Actinomycetota</taxon>
        <taxon>Actinomycetes</taxon>
        <taxon>Micrococcales</taxon>
        <taxon>Micrococcaceae</taxon>
        <taxon>Paeniglutamicibacter</taxon>
    </lineage>
</organism>
<comment type="caution">
    <text evidence="1">The sequence shown here is derived from an EMBL/GenBank/DDBJ whole genome shotgun (WGS) entry which is preliminary data.</text>
</comment>
<accession>A0ABU2BFS7</accession>
<sequence length="101" mass="11125">MSSKRWAVETVRDEILSAIAEVRTVARSESDKQRSHAADWLHELFVGVADRRGLRAAAAKAFSLYGGTGSFSDVGSAESAHAVDRLAKGLRRGRFWLLRHS</sequence>
<keyword evidence="2" id="KW-1185">Reference proteome</keyword>
<dbReference type="RefSeq" id="WP_310288373.1">
    <property type="nucleotide sequence ID" value="NZ_BAAAWO010000001.1"/>
</dbReference>
<name>A0ABU2BFS7_9MICC</name>
<protein>
    <submittedName>
        <fullName evidence="1">Uncharacterized protein</fullName>
    </submittedName>
</protein>
<evidence type="ECO:0000313" key="2">
    <source>
        <dbReference type="Proteomes" id="UP001183817"/>
    </source>
</evidence>
<evidence type="ECO:0000313" key="1">
    <source>
        <dbReference type="EMBL" id="MDR7357131.1"/>
    </source>
</evidence>
<reference evidence="1 2" key="1">
    <citation type="submission" date="2023-07" db="EMBL/GenBank/DDBJ databases">
        <title>Sequencing the genomes of 1000 actinobacteria strains.</title>
        <authorList>
            <person name="Klenk H.-P."/>
        </authorList>
    </citation>
    <scope>NUCLEOTIDE SEQUENCE [LARGE SCALE GENOMIC DNA]</scope>
    <source>
        <strain evidence="1 2">DSM 20167</strain>
    </source>
</reference>